<reference evidence="1" key="1">
    <citation type="submission" date="2023-04" db="EMBL/GenBank/DDBJ databases">
        <title>Phytophthora lilii NBRC 32176.</title>
        <authorList>
            <person name="Ichikawa N."/>
            <person name="Sato H."/>
            <person name="Tonouchi N."/>
        </authorList>
    </citation>
    <scope>NUCLEOTIDE SEQUENCE</scope>
    <source>
        <strain evidence="1">NBRC 32176</strain>
    </source>
</reference>
<name>A0A9W6X0L2_9STRA</name>
<evidence type="ECO:0000313" key="1">
    <source>
        <dbReference type="EMBL" id="GMF24795.1"/>
    </source>
</evidence>
<protein>
    <submittedName>
        <fullName evidence="1">Unnamed protein product</fullName>
    </submittedName>
</protein>
<proteinExistence type="predicted"/>
<accession>A0A9W6X0L2</accession>
<dbReference type="Proteomes" id="UP001165083">
    <property type="component" value="Unassembled WGS sequence"/>
</dbReference>
<dbReference type="AlphaFoldDB" id="A0A9W6X0L2"/>
<sequence length="346" mass="39286">MDIRYGQICRGPKFSVIEAKSAIRCVRTFSDDGESDWVYAIIPGLGKCQVQRDELTFDLASSIETRPSTLKTLTISFNKEEDTYPRSNRVPQFLAEVGSQLKDLTIDGPRNEIDVNVIIRHCASLHKLSLCGGIIDVQLDLSDYRYSNTPVPELTCHWHDVRALAADLADTNNPLSKIVRRLRLRLNDKCKLWRRVAGGYDFDKLPGDMKAIGNMVSVNRHLAYLDVLVLTDHHNYGRSLKKQHLKPLALPAKLPLNLKLAFLSVVSSQAGPAEAQRNKRPRRSEGSANGLDQRVVSRIFAFAGPPLLRRVYFRTTKFYWEPYSNVWLDDDDDDDDDHADDDDDQF</sequence>
<organism evidence="1 2">
    <name type="scientific">Phytophthora lilii</name>
    <dbReference type="NCBI Taxonomy" id="2077276"/>
    <lineage>
        <taxon>Eukaryota</taxon>
        <taxon>Sar</taxon>
        <taxon>Stramenopiles</taxon>
        <taxon>Oomycota</taxon>
        <taxon>Peronosporomycetes</taxon>
        <taxon>Peronosporales</taxon>
        <taxon>Peronosporaceae</taxon>
        <taxon>Phytophthora</taxon>
    </lineage>
</organism>
<comment type="caution">
    <text evidence="1">The sequence shown here is derived from an EMBL/GenBank/DDBJ whole genome shotgun (WGS) entry which is preliminary data.</text>
</comment>
<dbReference type="EMBL" id="BSXW01000530">
    <property type="protein sequence ID" value="GMF24795.1"/>
    <property type="molecule type" value="Genomic_DNA"/>
</dbReference>
<evidence type="ECO:0000313" key="2">
    <source>
        <dbReference type="Proteomes" id="UP001165083"/>
    </source>
</evidence>
<gene>
    <name evidence="1" type="ORF">Plil01_001018500</name>
</gene>
<keyword evidence="2" id="KW-1185">Reference proteome</keyword>
<dbReference type="OrthoDB" id="129639at2759"/>